<dbReference type="InterPro" id="IPR027417">
    <property type="entry name" value="P-loop_NTPase"/>
</dbReference>
<keyword evidence="3" id="KW-1185">Reference proteome</keyword>
<dbReference type="GO" id="GO:0005737">
    <property type="term" value="C:cytoplasm"/>
    <property type="evidence" value="ECO:0007669"/>
    <property type="project" value="TreeGrafter"/>
</dbReference>
<dbReference type="EMBL" id="PKPP01000983">
    <property type="protein sequence ID" value="PWA86782.1"/>
    <property type="molecule type" value="Genomic_DNA"/>
</dbReference>
<accession>A0A2U1PM29</accession>
<dbReference type="SUPFAM" id="SSF52540">
    <property type="entry name" value="P-loop containing nucleoside triphosphate hydrolases"/>
    <property type="match status" value="1"/>
</dbReference>
<feature type="domain" description="Dynamin N-terminal" evidence="1">
    <location>
        <begin position="33"/>
        <end position="75"/>
    </location>
</feature>
<dbReference type="InterPro" id="IPR022812">
    <property type="entry name" value="Dynamin"/>
</dbReference>
<dbReference type="GO" id="GO:0008017">
    <property type="term" value="F:microtubule binding"/>
    <property type="evidence" value="ECO:0007669"/>
    <property type="project" value="TreeGrafter"/>
</dbReference>
<comment type="caution">
    <text evidence="2">The sequence shown here is derived from an EMBL/GenBank/DDBJ whole genome shotgun (WGS) entry which is preliminary data.</text>
</comment>
<dbReference type="STRING" id="35608.A0A2U1PM29"/>
<dbReference type="Proteomes" id="UP000245207">
    <property type="component" value="Unassembled WGS sequence"/>
</dbReference>
<dbReference type="AlphaFoldDB" id="A0A2U1PM29"/>
<evidence type="ECO:0000313" key="2">
    <source>
        <dbReference type="EMBL" id="PWA86782.1"/>
    </source>
</evidence>
<dbReference type="PANTHER" id="PTHR11566">
    <property type="entry name" value="DYNAMIN"/>
    <property type="match status" value="1"/>
</dbReference>
<evidence type="ECO:0000259" key="1">
    <source>
        <dbReference type="Pfam" id="PF00350"/>
    </source>
</evidence>
<dbReference type="InterPro" id="IPR045063">
    <property type="entry name" value="Dynamin_N"/>
</dbReference>
<dbReference type="GO" id="GO:0016020">
    <property type="term" value="C:membrane"/>
    <property type="evidence" value="ECO:0007669"/>
    <property type="project" value="TreeGrafter"/>
</dbReference>
<dbReference type="GO" id="GO:0005874">
    <property type="term" value="C:microtubule"/>
    <property type="evidence" value="ECO:0007669"/>
    <property type="project" value="TreeGrafter"/>
</dbReference>
<proteinExistence type="predicted"/>
<gene>
    <name evidence="2" type="ORF">CTI12_AA138460</name>
</gene>
<dbReference type="OrthoDB" id="5061070at2759"/>
<reference evidence="2 3" key="1">
    <citation type="journal article" date="2018" name="Mol. Plant">
        <title>The genome of Artemisia annua provides insight into the evolution of Asteraceae family and artemisinin biosynthesis.</title>
        <authorList>
            <person name="Shen Q."/>
            <person name="Zhang L."/>
            <person name="Liao Z."/>
            <person name="Wang S."/>
            <person name="Yan T."/>
            <person name="Shi P."/>
            <person name="Liu M."/>
            <person name="Fu X."/>
            <person name="Pan Q."/>
            <person name="Wang Y."/>
            <person name="Lv Z."/>
            <person name="Lu X."/>
            <person name="Zhang F."/>
            <person name="Jiang W."/>
            <person name="Ma Y."/>
            <person name="Chen M."/>
            <person name="Hao X."/>
            <person name="Li L."/>
            <person name="Tang Y."/>
            <person name="Lv G."/>
            <person name="Zhou Y."/>
            <person name="Sun X."/>
            <person name="Brodelius P.E."/>
            <person name="Rose J.K.C."/>
            <person name="Tang K."/>
        </authorList>
    </citation>
    <scope>NUCLEOTIDE SEQUENCE [LARGE SCALE GENOMIC DNA]</scope>
    <source>
        <strain evidence="3">cv. Huhao1</strain>
        <tissue evidence="2">Leaf</tissue>
    </source>
</reference>
<dbReference type="PRINTS" id="PR00195">
    <property type="entry name" value="DYNAMIN"/>
</dbReference>
<dbReference type="PANTHER" id="PTHR11566:SF80">
    <property type="entry name" value="PHRAGMOPLASTIN DRP1C"/>
    <property type="match status" value="1"/>
</dbReference>
<sequence length="100" mass="11341">MFGYTGESKKEFRKVFGIREHCWERFSSYRLWLAPNSIILAISPTNQGITTTNAIKLANTVDPSGERTFGILTKLDLMDKGTTALDMRRRLIGIGLRFLS</sequence>
<evidence type="ECO:0000313" key="3">
    <source>
        <dbReference type="Proteomes" id="UP000245207"/>
    </source>
</evidence>
<organism evidence="2 3">
    <name type="scientific">Artemisia annua</name>
    <name type="common">Sweet wormwood</name>
    <dbReference type="NCBI Taxonomy" id="35608"/>
    <lineage>
        <taxon>Eukaryota</taxon>
        <taxon>Viridiplantae</taxon>
        <taxon>Streptophyta</taxon>
        <taxon>Embryophyta</taxon>
        <taxon>Tracheophyta</taxon>
        <taxon>Spermatophyta</taxon>
        <taxon>Magnoliopsida</taxon>
        <taxon>eudicotyledons</taxon>
        <taxon>Gunneridae</taxon>
        <taxon>Pentapetalae</taxon>
        <taxon>asterids</taxon>
        <taxon>campanulids</taxon>
        <taxon>Asterales</taxon>
        <taxon>Asteraceae</taxon>
        <taxon>Asteroideae</taxon>
        <taxon>Anthemideae</taxon>
        <taxon>Artemisiinae</taxon>
        <taxon>Artemisia</taxon>
    </lineage>
</organism>
<protein>
    <recommendedName>
        <fullName evidence="1">Dynamin N-terminal domain-containing protein</fullName>
    </recommendedName>
</protein>
<name>A0A2U1PM29_ARTAN</name>
<dbReference type="Pfam" id="PF00350">
    <property type="entry name" value="Dynamin_N"/>
    <property type="match status" value="1"/>
</dbReference>
<dbReference type="GO" id="GO:0003924">
    <property type="term" value="F:GTPase activity"/>
    <property type="evidence" value="ECO:0007669"/>
    <property type="project" value="TreeGrafter"/>
</dbReference>
<dbReference type="Gene3D" id="3.40.50.300">
    <property type="entry name" value="P-loop containing nucleotide triphosphate hydrolases"/>
    <property type="match status" value="1"/>
</dbReference>